<feature type="compositionally biased region" description="Basic and acidic residues" evidence="1">
    <location>
        <begin position="53"/>
        <end position="62"/>
    </location>
</feature>
<organism evidence="2 3">
    <name type="scientific">Desulfonema magnum</name>
    <dbReference type="NCBI Taxonomy" id="45655"/>
    <lineage>
        <taxon>Bacteria</taxon>
        <taxon>Pseudomonadati</taxon>
        <taxon>Thermodesulfobacteriota</taxon>
        <taxon>Desulfobacteria</taxon>
        <taxon>Desulfobacterales</taxon>
        <taxon>Desulfococcaceae</taxon>
        <taxon>Desulfonema</taxon>
    </lineage>
</organism>
<evidence type="ECO:0000256" key="1">
    <source>
        <dbReference type="SAM" id="MobiDB-lite"/>
    </source>
</evidence>
<feature type="region of interest" description="Disordered" evidence="1">
    <location>
        <begin position="30"/>
        <end position="73"/>
    </location>
</feature>
<evidence type="ECO:0000313" key="2">
    <source>
        <dbReference type="EMBL" id="QTA91769.1"/>
    </source>
</evidence>
<name>A0A975GS86_9BACT</name>
<dbReference type="KEGG" id="dmm:dnm_078430"/>
<accession>A0A975GS86</accession>
<proteinExistence type="predicted"/>
<dbReference type="Proteomes" id="UP000663722">
    <property type="component" value="Chromosome"/>
</dbReference>
<evidence type="ECO:0000313" key="3">
    <source>
        <dbReference type="Proteomes" id="UP000663722"/>
    </source>
</evidence>
<protein>
    <submittedName>
        <fullName evidence="2">Uncharacterized protein</fullName>
    </submittedName>
</protein>
<reference evidence="2" key="1">
    <citation type="journal article" date="2021" name="Microb. Physiol.">
        <title>Proteogenomic Insights into the Physiology of Marine, Sulfate-Reducing, Filamentous Desulfonema limicola and Desulfonema magnum.</title>
        <authorList>
            <person name="Schnaars V."/>
            <person name="Wohlbrand L."/>
            <person name="Scheve S."/>
            <person name="Hinrichs C."/>
            <person name="Reinhardt R."/>
            <person name="Rabus R."/>
        </authorList>
    </citation>
    <scope>NUCLEOTIDE SEQUENCE</scope>
    <source>
        <strain evidence="2">4be13</strain>
    </source>
</reference>
<sequence>MLQKILFFQGSINDDICDRMQNLMLIPESEKREKKTESINISESYKKSTGHLSDLKKQEKFPPTHLLQKASGG</sequence>
<gene>
    <name evidence="2" type="ORF">dnm_078430</name>
</gene>
<dbReference type="AlphaFoldDB" id="A0A975GS86"/>
<keyword evidence="3" id="KW-1185">Reference proteome</keyword>
<dbReference type="EMBL" id="CP061800">
    <property type="protein sequence ID" value="QTA91769.1"/>
    <property type="molecule type" value="Genomic_DNA"/>
</dbReference>